<proteinExistence type="predicted"/>
<protein>
    <submittedName>
        <fullName evidence="1">Uncharacterized protein</fullName>
    </submittedName>
</protein>
<dbReference type="Proteomes" id="UP001239111">
    <property type="component" value="Chromosome 3"/>
</dbReference>
<accession>A0ACC2NJW1</accession>
<name>A0ACC2NJW1_9HYME</name>
<keyword evidence="2" id="KW-1185">Reference proteome</keyword>
<evidence type="ECO:0000313" key="1">
    <source>
        <dbReference type="EMBL" id="KAJ8671414.1"/>
    </source>
</evidence>
<reference evidence="1" key="1">
    <citation type="submission" date="2023-04" db="EMBL/GenBank/DDBJ databases">
        <title>A chromosome-level genome assembly of the parasitoid wasp Eretmocerus hayati.</title>
        <authorList>
            <person name="Zhong Y."/>
            <person name="Liu S."/>
            <person name="Liu Y."/>
        </authorList>
    </citation>
    <scope>NUCLEOTIDE SEQUENCE</scope>
    <source>
        <strain evidence="1">ZJU_SS_LIU_2023</strain>
    </source>
</reference>
<organism evidence="1 2">
    <name type="scientific">Eretmocerus hayati</name>
    <dbReference type="NCBI Taxonomy" id="131215"/>
    <lineage>
        <taxon>Eukaryota</taxon>
        <taxon>Metazoa</taxon>
        <taxon>Ecdysozoa</taxon>
        <taxon>Arthropoda</taxon>
        <taxon>Hexapoda</taxon>
        <taxon>Insecta</taxon>
        <taxon>Pterygota</taxon>
        <taxon>Neoptera</taxon>
        <taxon>Endopterygota</taxon>
        <taxon>Hymenoptera</taxon>
        <taxon>Apocrita</taxon>
        <taxon>Proctotrupomorpha</taxon>
        <taxon>Chalcidoidea</taxon>
        <taxon>Aphelinidae</taxon>
        <taxon>Aphelininae</taxon>
        <taxon>Eretmocerus</taxon>
    </lineage>
</organism>
<evidence type="ECO:0000313" key="2">
    <source>
        <dbReference type="Proteomes" id="UP001239111"/>
    </source>
</evidence>
<sequence>MGILSSVVSLTRYLADKILTGRIKKDGFEGKILNSDEYYDYMSKDGISGTEVEIRAFNDIYHTNVRLKNKISGEELLFYNPKYDEEVTLLSPGNDNLGHFDIIISENTKLLHKNISHEEEQRNESSRQSEGNEIQSH</sequence>
<comment type="caution">
    <text evidence="1">The sequence shown here is derived from an EMBL/GenBank/DDBJ whole genome shotgun (WGS) entry which is preliminary data.</text>
</comment>
<dbReference type="EMBL" id="CM056743">
    <property type="protein sequence ID" value="KAJ8671414.1"/>
    <property type="molecule type" value="Genomic_DNA"/>
</dbReference>
<gene>
    <name evidence="1" type="ORF">QAD02_002673</name>
</gene>